<feature type="compositionally biased region" description="Gly residues" evidence="1">
    <location>
        <begin position="30"/>
        <end position="39"/>
    </location>
</feature>
<evidence type="ECO:0000256" key="1">
    <source>
        <dbReference type="SAM" id="MobiDB-lite"/>
    </source>
</evidence>
<organism evidence="2 3">
    <name type="scientific">Emiliania huxleyi (strain CCMP1516)</name>
    <dbReference type="NCBI Taxonomy" id="280463"/>
    <lineage>
        <taxon>Eukaryota</taxon>
        <taxon>Haptista</taxon>
        <taxon>Haptophyta</taxon>
        <taxon>Prymnesiophyceae</taxon>
        <taxon>Isochrysidales</taxon>
        <taxon>Noelaerhabdaceae</taxon>
        <taxon>Emiliania</taxon>
    </lineage>
</organism>
<accession>A0A0D3IL86</accession>
<dbReference type="EnsemblProtists" id="EOD12021">
    <property type="protein sequence ID" value="EOD12021"/>
    <property type="gene ID" value="EMIHUDRAFT_446020"/>
</dbReference>
<feature type="compositionally biased region" description="Low complexity" evidence="1">
    <location>
        <begin position="97"/>
        <end position="108"/>
    </location>
</feature>
<reference evidence="2" key="2">
    <citation type="submission" date="2024-10" db="UniProtKB">
        <authorList>
            <consortium name="EnsemblProtists"/>
        </authorList>
    </citation>
    <scope>IDENTIFICATION</scope>
</reference>
<dbReference type="EnsemblProtists" id="EOD35835">
    <property type="protein sequence ID" value="EOD35835"/>
    <property type="gene ID" value="EMIHUDRAFT_440841"/>
</dbReference>
<dbReference type="PaxDb" id="2903-EOD12021"/>
<proteinExistence type="predicted"/>
<feature type="compositionally biased region" description="Basic residues" evidence="1">
    <location>
        <begin position="109"/>
        <end position="118"/>
    </location>
</feature>
<feature type="region of interest" description="Disordered" evidence="1">
    <location>
        <begin position="1"/>
        <end position="118"/>
    </location>
</feature>
<name>A0A0D3IL86_EMIH1</name>
<evidence type="ECO:0000313" key="3">
    <source>
        <dbReference type="Proteomes" id="UP000013827"/>
    </source>
</evidence>
<evidence type="ECO:0000313" key="2">
    <source>
        <dbReference type="EnsemblProtists" id="EOD12021"/>
    </source>
</evidence>
<reference evidence="3" key="1">
    <citation type="journal article" date="2013" name="Nature">
        <title>Pan genome of the phytoplankton Emiliania underpins its global distribution.</title>
        <authorList>
            <person name="Read B.A."/>
            <person name="Kegel J."/>
            <person name="Klute M.J."/>
            <person name="Kuo A."/>
            <person name="Lefebvre S.C."/>
            <person name="Maumus F."/>
            <person name="Mayer C."/>
            <person name="Miller J."/>
            <person name="Monier A."/>
            <person name="Salamov A."/>
            <person name="Young J."/>
            <person name="Aguilar M."/>
            <person name="Claverie J.M."/>
            <person name="Frickenhaus S."/>
            <person name="Gonzalez K."/>
            <person name="Herman E.K."/>
            <person name="Lin Y.C."/>
            <person name="Napier J."/>
            <person name="Ogata H."/>
            <person name="Sarno A.F."/>
            <person name="Shmutz J."/>
            <person name="Schroeder D."/>
            <person name="de Vargas C."/>
            <person name="Verret F."/>
            <person name="von Dassow P."/>
            <person name="Valentin K."/>
            <person name="Van de Peer Y."/>
            <person name="Wheeler G."/>
            <person name="Dacks J.B."/>
            <person name="Delwiche C.F."/>
            <person name="Dyhrman S.T."/>
            <person name="Glockner G."/>
            <person name="John U."/>
            <person name="Richards T."/>
            <person name="Worden A.Z."/>
            <person name="Zhang X."/>
            <person name="Grigoriev I.V."/>
            <person name="Allen A.E."/>
            <person name="Bidle K."/>
            <person name="Borodovsky M."/>
            <person name="Bowler C."/>
            <person name="Brownlee C."/>
            <person name="Cock J.M."/>
            <person name="Elias M."/>
            <person name="Gladyshev V.N."/>
            <person name="Groth M."/>
            <person name="Guda C."/>
            <person name="Hadaegh A."/>
            <person name="Iglesias-Rodriguez M.D."/>
            <person name="Jenkins J."/>
            <person name="Jones B.M."/>
            <person name="Lawson T."/>
            <person name="Leese F."/>
            <person name="Lindquist E."/>
            <person name="Lobanov A."/>
            <person name="Lomsadze A."/>
            <person name="Malik S.B."/>
            <person name="Marsh M.E."/>
            <person name="Mackinder L."/>
            <person name="Mock T."/>
            <person name="Mueller-Roeber B."/>
            <person name="Pagarete A."/>
            <person name="Parker M."/>
            <person name="Probert I."/>
            <person name="Quesneville H."/>
            <person name="Raines C."/>
            <person name="Rensing S.A."/>
            <person name="Riano-Pachon D.M."/>
            <person name="Richier S."/>
            <person name="Rokitta S."/>
            <person name="Shiraiwa Y."/>
            <person name="Soanes D.M."/>
            <person name="van der Giezen M."/>
            <person name="Wahlund T.M."/>
            <person name="Williams B."/>
            <person name="Wilson W."/>
            <person name="Wolfe G."/>
            <person name="Wurch L.L."/>
        </authorList>
    </citation>
    <scope>NUCLEOTIDE SEQUENCE</scope>
</reference>
<sequence>MRGAAAPAPLVAHWPADAVRAPRRRQARAGRGGEAQGGGAEERRRGRGGGQVAAGRGPHLRRQGPQGQGGGQGPARGRGRALGGCDSVGPLQDALHGGRAPRQPAAGRPPRHPPVRGA</sequence>
<feature type="compositionally biased region" description="Gly residues" evidence="1">
    <location>
        <begin position="66"/>
        <end position="82"/>
    </location>
</feature>
<keyword evidence="3" id="KW-1185">Reference proteome</keyword>
<dbReference type="AlphaFoldDB" id="A0A0D3IL86"/>
<dbReference type="Proteomes" id="UP000013827">
    <property type="component" value="Unassembled WGS sequence"/>
</dbReference>
<protein>
    <submittedName>
        <fullName evidence="2">Uncharacterized protein</fullName>
    </submittedName>
</protein>